<dbReference type="Proteomes" id="UP000310477">
    <property type="component" value="Unassembled WGS sequence"/>
</dbReference>
<comment type="pathway">
    <text evidence="1">Quinol/quinone metabolism; menaquinone biosynthesis.</text>
</comment>
<gene>
    <name evidence="1 4" type="primary">mqnB</name>
    <name evidence="4" type="ORF">FA045_07250</name>
</gene>
<dbReference type="InterPro" id="IPR035994">
    <property type="entry name" value="Nucleoside_phosphorylase_sf"/>
</dbReference>
<keyword evidence="5" id="KW-1185">Reference proteome</keyword>
<dbReference type="EC" id="3.2.2.26" evidence="1 2"/>
<feature type="domain" description="Nucleoside phosphorylase" evidence="3">
    <location>
        <begin position="36"/>
        <end position="190"/>
    </location>
</feature>
<dbReference type="AlphaFoldDB" id="A0A4U1C7A6"/>
<reference evidence="4 5" key="1">
    <citation type="submission" date="2019-04" db="EMBL/GenBank/DDBJ databases">
        <title>Pedobacter sp. AR-2-6 sp. nov., isolated from Arctic soil.</title>
        <authorList>
            <person name="Dahal R.H."/>
            <person name="Kim D.-U."/>
        </authorList>
    </citation>
    <scope>NUCLEOTIDE SEQUENCE [LARGE SCALE GENOMIC DNA]</scope>
    <source>
        <strain evidence="4 5">AR-2-6</strain>
    </source>
</reference>
<sequence>MKVLIVAATAKEVTLFDEHFNLSANDFVQHQKFDLLITGVGMTATAFALGIHLKSNYDLVLNVGIAGSFNQNIPLGSLVNVVSDTFAELGAEDNHAFITIDDLGFGKSMYHASFDYNELPKVSSITVNKVHGNQLSISELQNRLTIQTESMEGAAVFYACEQLNMPCLQVRAISNYVEPRNRETWQIGLAIKNLNNWLIDFVETMV</sequence>
<dbReference type="PANTHER" id="PTHR46832">
    <property type="entry name" value="5'-METHYLTHIOADENOSINE/S-ADENOSYLHOMOCYSTEINE NUCLEOSIDASE"/>
    <property type="match status" value="1"/>
</dbReference>
<evidence type="ECO:0000313" key="4">
    <source>
        <dbReference type="EMBL" id="TKC02032.1"/>
    </source>
</evidence>
<dbReference type="SUPFAM" id="SSF53167">
    <property type="entry name" value="Purine and uridine phosphorylases"/>
    <property type="match status" value="1"/>
</dbReference>
<comment type="catalytic activity">
    <reaction evidence="1">
        <text>futalosine + H2O = dehypoxanthine futalosine + hypoxanthine</text>
        <dbReference type="Rhea" id="RHEA:25904"/>
        <dbReference type="ChEBI" id="CHEBI:15377"/>
        <dbReference type="ChEBI" id="CHEBI:17368"/>
        <dbReference type="ChEBI" id="CHEBI:58863"/>
        <dbReference type="ChEBI" id="CHEBI:58864"/>
        <dbReference type="EC" id="3.2.2.26"/>
    </reaction>
</comment>
<dbReference type="OrthoDB" id="9788270at2"/>
<comment type="function">
    <text evidence="1">Catalyzes the hydrolysis of futalosine (FL) to dehypoxanthine futalosine (DHFL) and hypoxanthine, a step in the biosynthesis of menaquinone (MK, vitamin K2).</text>
</comment>
<evidence type="ECO:0000259" key="3">
    <source>
        <dbReference type="Pfam" id="PF01048"/>
    </source>
</evidence>
<dbReference type="RefSeq" id="WP_136875979.1">
    <property type="nucleotide sequence ID" value="NZ_SWBO01000003.1"/>
</dbReference>
<dbReference type="GO" id="GO:0008782">
    <property type="term" value="F:adenosylhomocysteine nucleosidase activity"/>
    <property type="evidence" value="ECO:0007669"/>
    <property type="project" value="TreeGrafter"/>
</dbReference>
<dbReference type="GO" id="GO:0009234">
    <property type="term" value="P:menaquinone biosynthetic process"/>
    <property type="evidence" value="ECO:0007669"/>
    <property type="project" value="UniProtKB-UniRule"/>
</dbReference>
<dbReference type="GO" id="GO:0019284">
    <property type="term" value="P:L-methionine salvage from S-adenosylmethionine"/>
    <property type="evidence" value="ECO:0007669"/>
    <property type="project" value="TreeGrafter"/>
</dbReference>
<comment type="similarity">
    <text evidence="1">Belongs to the PNP/UDP phosphorylase family. Futalosine hydrolase subfamily.</text>
</comment>
<dbReference type="GO" id="GO:0005829">
    <property type="term" value="C:cytosol"/>
    <property type="evidence" value="ECO:0007669"/>
    <property type="project" value="TreeGrafter"/>
</dbReference>
<dbReference type="GO" id="GO:0009116">
    <property type="term" value="P:nucleoside metabolic process"/>
    <property type="evidence" value="ECO:0007669"/>
    <property type="project" value="InterPro"/>
</dbReference>
<evidence type="ECO:0000256" key="1">
    <source>
        <dbReference type="HAMAP-Rule" id="MF_00991"/>
    </source>
</evidence>
<dbReference type="HAMAP" id="MF_00991">
    <property type="entry name" value="MqnB"/>
    <property type="match status" value="1"/>
</dbReference>
<dbReference type="GO" id="GO:0008930">
    <property type="term" value="F:methylthioadenosine nucleosidase activity"/>
    <property type="evidence" value="ECO:0007669"/>
    <property type="project" value="TreeGrafter"/>
</dbReference>
<dbReference type="Gene3D" id="3.40.50.1580">
    <property type="entry name" value="Nucleoside phosphorylase domain"/>
    <property type="match status" value="1"/>
</dbReference>
<dbReference type="InterPro" id="IPR000845">
    <property type="entry name" value="Nucleoside_phosphorylase_d"/>
</dbReference>
<dbReference type="EMBL" id="SWBO01000003">
    <property type="protein sequence ID" value="TKC02032.1"/>
    <property type="molecule type" value="Genomic_DNA"/>
</dbReference>
<dbReference type="Pfam" id="PF01048">
    <property type="entry name" value="PNP_UDP_1"/>
    <property type="match status" value="1"/>
</dbReference>
<keyword evidence="1 4" id="KW-0378">Hydrolase</keyword>
<dbReference type="NCBIfam" id="TIGR03664">
    <property type="entry name" value="fut_nucase"/>
    <property type="match status" value="1"/>
</dbReference>
<evidence type="ECO:0000313" key="5">
    <source>
        <dbReference type="Proteomes" id="UP000310477"/>
    </source>
</evidence>
<keyword evidence="1" id="KW-0474">Menaquinone biosynthesis</keyword>
<comment type="caution">
    <text evidence="4">The sequence shown here is derived from an EMBL/GenBank/DDBJ whole genome shotgun (WGS) entry which is preliminary data.</text>
</comment>
<dbReference type="PANTHER" id="PTHR46832:SF2">
    <property type="entry name" value="FUTALOSINE HYDROLASE"/>
    <property type="match status" value="1"/>
</dbReference>
<proteinExistence type="inferred from homology"/>
<protein>
    <recommendedName>
        <fullName evidence="1 2">Futalosine hydrolase</fullName>
        <shortName evidence="1">FL hydrolase</shortName>
        <ecNumber evidence="1 2">3.2.2.26</ecNumber>
    </recommendedName>
    <alternativeName>
        <fullName evidence="1">Futalosine nucleosidase</fullName>
    </alternativeName>
    <alternativeName>
        <fullName evidence="1">Menaquinone biosynthetic enzyme MqnB</fullName>
    </alternativeName>
</protein>
<evidence type="ECO:0000256" key="2">
    <source>
        <dbReference type="NCBIfam" id="TIGR03664"/>
    </source>
</evidence>
<organism evidence="4 5">
    <name type="scientific">Pedobacter cryotolerans</name>
    <dbReference type="NCBI Taxonomy" id="2571270"/>
    <lineage>
        <taxon>Bacteria</taxon>
        <taxon>Pseudomonadati</taxon>
        <taxon>Bacteroidota</taxon>
        <taxon>Sphingobacteriia</taxon>
        <taxon>Sphingobacteriales</taxon>
        <taxon>Sphingobacteriaceae</taxon>
        <taxon>Pedobacter</taxon>
    </lineage>
</organism>
<accession>A0A4U1C7A6</accession>
<dbReference type="InterPro" id="IPR019963">
    <property type="entry name" value="FL_hydrolase_MqnB"/>
</dbReference>
<keyword evidence="4" id="KW-0326">Glycosidase</keyword>
<name>A0A4U1C7A6_9SPHI</name>
<dbReference type="UniPathway" id="UPA00079"/>